<organism evidence="2 5">
    <name type="scientific">Chryseobacterium culicis</name>
    <dbReference type="NCBI Taxonomy" id="680127"/>
    <lineage>
        <taxon>Bacteria</taxon>
        <taxon>Pseudomonadati</taxon>
        <taxon>Bacteroidota</taxon>
        <taxon>Flavobacteriia</taxon>
        <taxon>Flavobacteriales</taxon>
        <taxon>Weeksellaceae</taxon>
        <taxon>Chryseobacterium group</taxon>
        <taxon>Chryseobacterium</taxon>
    </lineage>
</organism>
<dbReference type="AlphaFoldDB" id="A0A2S9D2H7"/>
<dbReference type="EMBL" id="PCPP01000001">
    <property type="protein sequence ID" value="PRB86950.1"/>
    <property type="molecule type" value="Genomic_DNA"/>
</dbReference>
<accession>A0A2S9D2H7</accession>
<protein>
    <recommendedName>
        <fullName evidence="6">HlyD family secretion protein</fullName>
    </recommendedName>
</protein>
<evidence type="ECO:0000313" key="4">
    <source>
        <dbReference type="Proteomes" id="UP000238325"/>
    </source>
</evidence>
<sequence length="187" mass="21602">MEAKKNISDKLKLHSESVQKILSTSPHWMIRWGNTIVLIVLLLIILMSYFIKYPDYIRAPIIVTSQNRPEKIMAGDTAVSILPKEEERFVGKMVIPMEDALKVTPGQKVLIQFDNYHSQEYGVVEGKAQKITETSDKTGKYYVKVILPKGLKISDNKNFYFDQELKGDAEIITKDVRLIDRFFHKIR</sequence>
<evidence type="ECO:0000256" key="1">
    <source>
        <dbReference type="SAM" id="Phobius"/>
    </source>
</evidence>
<keyword evidence="1" id="KW-0812">Transmembrane</keyword>
<evidence type="ECO:0000313" key="5">
    <source>
        <dbReference type="Proteomes" id="UP000238534"/>
    </source>
</evidence>
<dbReference type="Proteomes" id="UP000238534">
    <property type="component" value="Unassembled WGS sequence"/>
</dbReference>
<dbReference type="EMBL" id="PCPH01000001">
    <property type="protein sequence ID" value="PRB92702.1"/>
    <property type="molecule type" value="Genomic_DNA"/>
</dbReference>
<reference evidence="4 5" key="1">
    <citation type="submission" date="2017-09" db="EMBL/GenBank/DDBJ databases">
        <title>Genomic, metabolic, and phenotypic characteristics of bacterial isolates from the natural microbiome of the model nematode Caenorhabditis elegans.</title>
        <authorList>
            <person name="Zimmermann J."/>
            <person name="Obeng N."/>
            <person name="Yang W."/>
            <person name="Obeng O."/>
            <person name="Kissoyan K."/>
            <person name="Pees B."/>
            <person name="Dirksen P."/>
            <person name="Hoppner M."/>
            <person name="Franke A."/>
            <person name="Rosenstiel P."/>
            <person name="Leippe M."/>
            <person name="Dierking K."/>
            <person name="Kaleta C."/>
            <person name="Schulenburg H."/>
        </authorList>
    </citation>
    <scope>NUCLEOTIDE SEQUENCE [LARGE SCALE GENOMIC DNA]</scope>
    <source>
        <strain evidence="2 5">MYb25</strain>
        <strain evidence="3 4">MYb44</strain>
    </source>
</reference>
<keyword evidence="1" id="KW-1133">Transmembrane helix</keyword>
<gene>
    <name evidence="2" type="ORF">CQ022_12115</name>
    <name evidence="3" type="ORF">CQ033_05785</name>
</gene>
<feature type="transmembrane region" description="Helical" evidence="1">
    <location>
        <begin position="32"/>
        <end position="51"/>
    </location>
</feature>
<name>A0A2S9D2H7_CHRCI</name>
<dbReference type="Proteomes" id="UP000238325">
    <property type="component" value="Unassembled WGS sequence"/>
</dbReference>
<proteinExistence type="predicted"/>
<evidence type="ECO:0000313" key="3">
    <source>
        <dbReference type="EMBL" id="PRB92702.1"/>
    </source>
</evidence>
<evidence type="ECO:0008006" key="6">
    <source>
        <dbReference type="Google" id="ProtNLM"/>
    </source>
</evidence>
<evidence type="ECO:0000313" key="2">
    <source>
        <dbReference type="EMBL" id="PRB86950.1"/>
    </source>
</evidence>
<dbReference type="OrthoDB" id="7057889at2"/>
<keyword evidence="4" id="KW-1185">Reference proteome</keyword>
<comment type="caution">
    <text evidence="2">The sequence shown here is derived from an EMBL/GenBank/DDBJ whole genome shotgun (WGS) entry which is preliminary data.</text>
</comment>
<keyword evidence="1" id="KW-0472">Membrane</keyword>
<dbReference type="RefSeq" id="WP_105681624.1">
    <property type="nucleotide sequence ID" value="NZ_JBBGZD010000001.1"/>
</dbReference>